<dbReference type="FunFam" id="2.60.120.10:FF:000032">
    <property type="entry name" value="Mannose-1-phosphate guanylyltransferase/mannose-6-phosphate isomerase"/>
    <property type="match status" value="1"/>
</dbReference>
<dbReference type="InterPro" id="IPR051161">
    <property type="entry name" value="Mannose-6P_isomerase_type2"/>
</dbReference>
<dbReference type="GO" id="GO:0005525">
    <property type="term" value="F:GTP binding"/>
    <property type="evidence" value="ECO:0007669"/>
    <property type="project" value="UniProtKB-KW"/>
</dbReference>
<keyword evidence="6" id="KW-0547">Nucleotide-binding</keyword>
<evidence type="ECO:0000256" key="7">
    <source>
        <dbReference type="ARBA" id="ARBA00023134"/>
    </source>
</evidence>
<dbReference type="Pfam" id="PF01050">
    <property type="entry name" value="MannoseP_isomer"/>
    <property type="match status" value="1"/>
</dbReference>
<dbReference type="GO" id="GO:0000271">
    <property type="term" value="P:polysaccharide biosynthetic process"/>
    <property type="evidence" value="ECO:0007669"/>
    <property type="project" value="InterPro"/>
</dbReference>
<dbReference type="Gene3D" id="3.90.550.10">
    <property type="entry name" value="Spore Coat Polysaccharide Biosynthesis Protein SpsA, Chain A"/>
    <property type="match status" value="1"/>
</dbReference>
<dbReference type="SUPFAM" id="SSF51182">
    <property type="entry name" value="RmlC-like cupins"/>
    <property type="match status" value="1"/>
</dbReference>
<evidence type="ECO:0000259" key="12">
    <source>
        <dbReference type="Pfam" id="PF22640"/>
    </source>
</evidence>
<evidence type="ECO:0000259" key="11">
    <source>
        <dbReference type="Pfam" id="PF01050"/>
    </source>
</evidence>
<feature type="domain" description="Nucleotidyl transferase" evidence="10">
    <location>
        <begin position="4"/>
        <end position="286"/>
    </location>
</feature>
<reference evidence="13" key="1">
    <citation type="journal article" date="2019" name="Int. J. Food Microbiol.">
        <title>Developing a novel molecular serotyping system based on capsular polysaccharide synthesis gene clusters of Vibrio parahaemolyticus.</title>
        <authorList>
            <person name="Pang Y."/>
            <person name="Guo X."/>
            <person name="Tian X."/>
            <person name="Liu F."/>
            <person name="Wang L."/>
            <person name="Wu J."/>
            <person name="Zhang S."/>
            <person name="Li S."/>
            <person name="Liu B."/>
        </authorList>
    </citation>
    <scope>NUCLEOTIDE SEQUENCE</scope>
    <source>
        <strain evidence="13">G3555</strain>
    </source>
</reference>
<name>A0A5P5X5J2_VIBPH</name>
<keyword evidence="4 13" id="KW-0808">Transferase</keyword>
<gene>
    <name evidence="13" type="primary">manC</name>
</gene>
<evidence type="ECO:0000256" key="1">
    <source>
        <dbReference type="ARBA" id="ARBA00004823"/>
    </source>
</evidence>
<comment type="pathway">
    <text evidence="1">Nucleotide-sugar biosynthesis; GDP-alpha-D-mannose biosynthesis; GDP-alpha-D-mannose from alpha-D-mannose 1-phosphate (GTP route): step 1/1.</text>
</comment>
<keyword evidence="5 13" id="KW-0548">Nucleotidyltransferase</keyword>
<dbReference type="InterPro" id="IPR014710">
    <property type="entry name" value="RmlC-like_jellyroll"/>
</dbReference>
<organism evidence="13">
    <name type="scientific">Vibrio parahaemolyticus</name>
    <dbReference type="NCBI Taxonomy" id="670"/>
    <lineage>
        <taxon>Bacteria</taxon>
        <taxon>Pseudomonadati</taxon>
        <taxon>Pseudomonadota</taxon>
        <taxon>Gammaproteobacteria</taxon>
        <taxon>Vibrionales</taxon>
        <taxon>Vibrionaceae</taxon>
        <taxon>Vibrio</taxon>
    </lineage>
</organism>
<dbReference type="InterPro" id="IPR049577">
    <property type="entry name" value="GMPP_N"/>
</dbReference>
<feature type="domain" description="Mannose-6-phosphate isomerase type II C-terminal" evidence="11">
    <location>
        <begin position="351"/>
        <end position="465"/>
    </location>
</feature>
<evidence type="ECO:0000256" key="8">
    <source>
        <dbReference type="ARBA" id="ARBA00047343"/>
    </source>
</evidence>
<evidence type="ECO:0000256" key="3">
    <source>
        <dbReference type="ARBA" id="ARBA00012387"/>
    </source>
</evidence>
<keyword evidence="13" id="KW-0413">Isomerase</keyword>
<dbReference type="InterPro" id="IPR029044">
    <property type="entry name" value="Nucleotide-diphossugar_trans"/>
</dbReference>
<dbReference type="SUPFAM" id="SSF53448">
    <property type="entry name" value="Nucleotide-diphospho-sugar transferases"/>
    <property type="match status" value="1"/>
</dbReference>
<evidence type="ECO:0000256" key="2">
    <source>
        <dbReference type="ARBA" id="ARBA00006115"/>
    </source>
</evidence>
<protein>
    <recommendedName>
        <fullName evidence="3">mannose-1-phosphate guanylyltransferase</fullName>
        <ecNumber evidence="3">2.7.7.13</ecNumber>
    </recommendedName>
</protein>
<comment type="catalytic activity">
    <reaction evidence="8">
        <text>alpha-D-mannose 1-phosphate + GTP + H(+) = GDP-alpha-D-mannose + diphosphate</text>
        <dbReference type="Rhea" id="RHEA:15229"/>
        <dbReference type="ChEBI" id="CHEBI:15378"/>
        <dbReference type="ChEBI" id="CHEBI:33019"/>
        <dbReference type="ChEBI" id="CHEBI:37565"/>
        <dbReference type="ChEBI" id="CHEBI:57527"/>
        <dbReference type="ChEBI" id="CHEBI:58409"/>
        <dbReference type="EC" id="2.7.7.13"/>
    </reaction>
</comment>
<dbReference type="EC" id="2.7.7.13" evidence="3"/>
<dbReference type="NCBIfam" id="TIGR01479">
    <property type="entry name" value="GMP_PMI"/>
    <property type="match status" value="1"/>
</dbReference>
<evidence type="ECO:0000259" key="10">
    <source>
        <dbReference type="Pfam" id="PF00483"/>
    </source>
</evidence>
<dbReference type="InterPro" id="IPR054566">
    <property type="entry name" value="ManC/GMP-like_b-helix"/>
</dbReference>
<dbReference type="GO" id="GO:0009298">
    <property type="term" value="P:GDP-mannose biosynthetic process"/>
    <property type="evidence" value="ECO:0007669"/>
    <property type="project" value="UniProtKB-UniPathway"/>
</dbReference>
<evidence type="ECO:0000256" key="5">
    <source>
        <dbReference type="ARBA" id="ARBA00022695"/>
    </source>
</evidence>
<dbReference type="Pfam" id="PF00483">
    <property type="entry name" value="NTP_transferase"/>
    <property type="match status" value="1"/>
</dbReference>
<feature type="domain" description="MannoseP isomerase/GMP-like beta-helix" evidence="12">
    <location>
        <begin position="293"/>
        <end position="347"/>
    </location>
</feature>
<accession>A0A5P5X5J2</accession>
<evidence type="ECO:0000256" key="9">
    <source>
        <dbReference type="RuleBase" id="RU004190"/>
    </source>
</evidence>
<dbReference type="CDD" id="cd02509">
    <property type="entry name" value="GDP-M1P_Guanylyltransferase"/>
    <property type="match status" value="1"/>
</dbReference>
<dbReference type="CDD" id="cd02213">
    <property type="entry name" value="cupin_PMI_typeII_C"/>
    <property type="match status" value="1"/>
</dbReference>
<dbReference type="Pfam" id="PF22640">
    <property type="entry name" value="ManC_GMP_beta-helix"/>
    <property type="match status" value="1"/>
</dbReference>
<dbReference type="GO" id="GO:0016853">
    <property type="term" value="F:isomerase activity"/>
    <property type="evidence" value="ECO:0007669"/>
    <property type="project" value="UniProtKB-KW"/>
</dbReference>
<dbReference type="EMBL" id="MK473650">
    <property type="protein sequence ID" value="QFF90521.1"/>
    <property type="molecule type" value="Genomic_DNA"/>
</dbReference>
<comment type="similarity">
    <text evidence="2 9">Belongs to the mannose-6-phosphate isomerase type 2 family.</text>
</comment>
<dbReference type="AlphaFoldDB" id="A0A5P5X5J2"/>
<dbReference type="InterPro" id="IPR005835">
    <property type="entry name" value="NTP_transferase_dom"/>
</dbReference>
<dbReference type="InterPro" id="IPR011051">
    <property type="entry name" value="RmlC_Cupin_sf"/>
</dbReference>
<dbReference type="Gene3D" id="2.60.120.10">
    <property type="entry name" value="Jelly Rolls"/>
    <property type="match status" value="1"/>
</dbReference>
<dbReference type="InterPro" id="IPR001538">
    <property type="entry name" value="Man6P_isomerase-2_C"/>
</dbReference>
<keyword evidence="7" id="KW-0342">GTP-binding</keyword>
<evidence type="ECO:0000313" key="13">
    <source>
        <dbReference type="EMBL" id="QFF90521.1"/>
    </source>
</evidence>
<dbReference type="PANTHER" id="PTHR46390">
    <property type="entry name" value="MANNOSE-1-PHOSPHATE GUANYLYLTRANSFERASE"/>
    <property type="match status" value="1"/>
</dbReference>
<sequence>MIFPIIMAGGTGSRLWPLSRELHPKQFLKVAGNTTMLQQTLSRLKGLQHTPPILICNESHRFIVAEQLRTAGMANSGLILEPFGRNTAPAIALGALHAIEQESDPLLLVLAADHVITNEEAFIDSINKATKFAEDGRLVTFGICPTAPETGYGYIKRGKPHSVSSDGFVVDKFVEKPNKILAQSYVDSGDYYWNSGMFLFKASTFLTELKKFSPEIFEVCKQSMTSITNDVDFVRIDRDLFRKCPADSIDYSVMEKTELATVVPMSANWSDVGSWSSLWEVSEKDADFNVKCGDVIAVKSSGNYLHSENKLVATVGAKDLIVVETKDAILVANRHTVQDVKSIVEHLKQEGRTEHKVHREVYRPWGMYDTVDVGIRDRVKRITVKPGEKLSLQMHYHRAEHWVVVSGTAKVMVGNKVSIITEDQSTYIPIGEIHSLENPGKIPLEMIEVQTGSYLDEDDILRFEDQYGRLDRK</sequence>
<dbReference type="UniPathway" id="UPA00126">
    <property type="reaction ID" value="UER00930"/>
</dbReference>
<dbReference type="PANTHER" id="PTHR46390:SF1">
    <property type="entry name" value="MANNOSE-1-PHOSPHATE GUANYLYLTRANSFERASE"/>
    <property type="match status" value="1"/>
</dbReference>
<dbReference type="FunFam" id="3.90.550.10:FF:000046">
    <property type="entry name" value="Mannose-1-phosphate guanylyltransferase (GDP)"/>
    <property type="match status" value="1"/>
</dbReference>
<evidence type="ECO:0000256" key="6">
    <source>
        <dbReference type="ARBA" id="ARBA00022741"/>
    </source>
</evidence>
<dbReference type="InterPro" id="IPR006375">
    <property type="entry name" value="Man1P_GuaTrfase/Man6P_Isoase"/>
</dbReference>
<proteinExistence type="inferred from homology"/>
<evidence type="ECO:0000256" key="4">
    <source>
        <dbReference type="ARBA" id="ARBA00022679"/>
    </source>
</evidence>
<dbReference type="GO" id="GO:0004475">
    <property type="term" value="F:mannose-1-phosphate guanylyltransferase (GTP) activity"/>
    <property type="evidence" value="ECO:0007669"/>
    <property type="project" value="UniProtKB-EC"/>
</dbReference>